<dbReference type="GO" id="GO:0009055">
    <property type="term" value="F:electron transfer activity"/>
    <property type="evidence" value="ECO:0007669"/>
    <property type="project" value="InterPro"/>
</dbReference>
<keyword evidence="1 4" id="KW-0349">Heme</keyword>
<evidence type="ECO:0000256" key="4">
    <source>
        <dbReference type="PROSITE-ProRule" id="PRU00433"/>
    </source>
</evidence>
<keyword evidence="8" id="KW-1185">Reference proteome</keyword>
<dbReference type="KEGG" id="ncb:C0V82_11360"/>
<evidence type="ECO:0000256" key="2">
    <source>
        <dbReference type="ARBA" id="ARBA00022723"/>
    </source>
</evidence>
<dbReference type="PANTHER" id="PTHR35008:SF4">
    <property type="entry name" value="BLL4482 PROTEIN"/>
    <property type="match status" value="1"/>
</dbReference>
<keyword evidence="2 4" id="KW-0479">Metal-binding</keyword>
<name>A0A2K9NFH4_9PROT</name>
<evidence type="ECO:0000256" key="1">
    <source>
        <dbReference type="ARBA" id="ARBA00022617"/>
    </source>
</evidence>
<dbReference type="GO" id="GO:0046872">
    <property type="term" value="F:metal ion binding"/>
    <property type="evidence" value="ECO:0007669"/>
    <property type="project" value="UniProtKB-KW"/>
</dbReference>
<dbReference type="Pfam" id="PF00034">
    <property type="entry name" value="Cytochrom_C"/>
    <property type="match status" value="1"/>
</dbReference>
<gene>
    <name evidence="7" type="ORF">C0V82_11360</name>
</gene>
<evidence type="ECO:0000313" key="8">
    <source>
        <dbReference type="Proteomes" id="UP000234752"/>
    </source>
</evidence>
<dbReference type="PANTHER" id="PTHR35008">
    <property type="entry name" value="BLL4482 PROTEIN-RELATED"/>
    <property type="match status" value="1"/>
</dbReference>
<accession>A0A2K9NFH4</accession>
<dbReference type="AlphaFoldDB" id="A0A2K9NFH4"/>
<evidence type="ECO:0000256" key="3">
    <source>
        <dbReference type="ARBA" id="ARBA00023004"/>
    </source>
</evidence>
<dbReference type="InterPro" id="IPR036909">
    <property type="entry name" value="Cyt_c-like_dom_sf"/>
</dbReference>
<dbReference type="PROSITE" id="PS51007">
    <property type="entry name" value="CYTC"/>
    <property type="match status" value="1"/>
</dbReference>
<dbReference type="GO" id="GO:0020037">
    <property type="term" value="F:heme binding"/>
    <property type="evidence" value="ECO:0007669"/>
    <property type="project" value="InterPro"/>
</dbReference>
<protein>
    <submittedName>
        <fullName evidence="7">Cytochrome C</fullName>
    </submittedName>
</protein>
<keyword evidence="5" id="KW-0732">Signal</keyword>
<dbReference type="SUPFAM" id="SSF46626">
    <property type="entry name" value="Cytochrome c"/>
    <property type="match status" value="1"/>
</dbReference>
<proteinExistence type="predicted"/>
<organism evidence="7 8">
    <name type="scientific">Niveispirillum cyanobacteriorum</name>
    <dbReference type="NCBI Taxonomy" id="1612173"/>
    <lineage>
        <taxon>Bacteria</taxon>
        <taxon>Pseudomonadati</taxon>
        <taxon>Pseudomonadota</taxon>
        <taxon>Alphaproteobacteria</taxon>
        <taxon>Rhodospirillales</taxon>
        <taxon>Azospirillaceae</taxon>
        <taxon>Niveispirillum</taxon>
    </lineage>
</organism>
<evidence type="ECO:0000256" key="5">
    <source>
        <dbReference type="SAM" id="SignalP"/>
    </source>
</evidence>
<dbReference type="Gene3D" id="1.10.760.10">
    <property type="entry name" value="Cytochrome c-like domain"/>
    <property type="match status" value="1"/>
</dbReference>
<feature type="domain" description="Cytochrome c" evidence="6">
    <location>
        <begin position="34"/>
        <end position="146"/>
    </location>
</feature>
<keyword evidence="3 4" id="KW-0408">Iron</keyword>
<feature type="chain" id="PRO_5014810994" evidence="5">
    <location>
        <begin position="28"/>
        <end position="174"/>
    </location>
</feature>
<evidence type="ECO:0000259" key="6">
    <source>
        <dbReference type="PROSITE" id="PS51007"/>
    </source>
</evidence>
<dbReference type="OrthoDB" id="9811281at2"/>
<feature type="signal peptide" evidence="5">
    <location>
        <begin position="1"/>
        <end position="27"/>
    </location>
</feature>
<dbReference type="InterPro" id="IPR051459">
    <property type="entry name" value="Cytochrome_c-type_DH"/>
</dbReference>
<dbReference type="EMBL" id="CP025611">
    <property type="protein sequence ID" value="AUN31817.1"/>
    <property type="molecule type" value="Genomic_DNA"/>
</dbReference>
<reference evidence="7 8" key="1">
    <citation type="submission" date="2017-12" db="EMBL/GenBank/DDBJ databases">
        <title>Genomes of bacteria within cyanobacterial aggregates.</title>
        <authorList>
            <person name="Cai H."/>
        </authorList>
    </citation>
    <scope>NUCLEOTIDE SEQUENCE [LARGE SCALE GENOMIC DNA]</scope>
    <source>
        <strain evidence="7 8">TH16</strain>
    </source>
</reference>
<sequence>MSSTIGRALRPVLLSCILLSATGAVQAQDRPNPDKVARGAYLVGILGCGDCHTAGAMAGRPDTARLLGGSDVGWQVPGLGTFVGPNLTPDRDTGLGAWTDAEIVKALRTGVRPDGRQLAPVMPYMGYSRMTDADAGAIIAYLRSLTPVSGAVPGPFGPTEKPTLPYFALTMPGK</sequence>
<dbReference type="Proteomes" id="UP000234752">
    <property type="component" value="Chromosome eg_1"/>
</dbReference>
<evidence type="ECO:0000313" key="7">
    <source>
        <dbReference type="EMBL" id="AUN31817.1"/>
    </source>
</evidence>
<dbReference type="InterPro" id="IPR009056">
    <property type="entry name" value="Cyt_c-like_dom"/>
</dbReference>